<dbReference type="GO" id="GO:0005737">
    <property type="term" value="C:cytoplasm"/>
    <property type="evidence" value="ECO:0007669"/>
    <property type="project" value="TreeGrafter"/>
</dbReference>
<feature type="compositionally biased region" description="Basic and acidic residues" evidence="6">
    <location>
        <begin position="25"/>
        <end position="43"/>
    </location>
</feature>
<name>A0A0C9X962_9AGAR</name>
<dbReference type="GO" id="GO:0005834">
    <property type="term" value="C:heterotrimeric G-protein complex"/>
    <property type="evidence" value="ECO:0007669"/>
    <property type="project" value="TreeGrafter"/>
</dbReference>
<dbReference type="GO" id="GO:0046872">
    <property type="term" value="F:metal ion binding"/>
    <property type="evidence" value="ECO:0007669"/>
    <property type="project" value="UniProtKB-KW"/>
</dbReference>
<keyword evidence="2 4" id="KW-0342">GTP-binding</keyword>
<keyword evidence="5" id="KW-0479">Metal-binding</keyword>
<evidence type="ECO:0000256" key="4">
    <source>
        <dbReference type="PIRSR" id="PIRSR601019-1"/>
    </source>
</evidence>
<feature type="binding site" evidence="4">
    <location>
        <begin position="335"/>
        <end position="341"/>
    </location>
    <ligand>
        <name>GTP</name>
        <dbReference type="ChEBI" id="CHEBI:37565"/>
    </ligand>
</feature>
<gene>
    <name evidence="7" type="ORF">K443DRAFT_683948</name>
</gene>
<evidence type="ECO:0000313" key="8">
    <source>
        <dbReference type="Proteomes" id="UP000054477"/>
    </source>
</evidence>
<dbReference type="AlphaFoldDB" id="A0A0C9X962"/>
<dbReference type="InterPro" id="IPR027417">
    <property type="entry name" value="P-loop_NTPase"/>
</dbReference>
<keyword evidence="5" id="KW-0460">Magnesium</keyword>
<dbReference type="STRING" id="1095629.A0A0C9X962"/>
<dbReference type="GO" id="GO:0031683">
    <property type="term" value="F:G-protein beta/gamma-subunit complex binding"/>
    <property type="evidence" value="ECO:0007669"/>
    <property type="project" value="InterPro"/>
</dbReference>
<dbReference type="PRINTS" id="PR00318">
    <property type="entry name" value="GPROTEINA"/>
</dbReference>
<evidence type="ECO:0000256" key="2">
    <source>
        <dbReference type="ARBA" id="ARBA00023134"/>
    </source>
</evidence>
<keyword evidence="3" id="KW-0807">Transducer</keyword>
<dbReference type="EMBL" id="KN838804">
    <property type="protein sequence ID" value="KIJ94216.1"/>
    <property type="molecule type" value="Genomic_DNA"/>
</dbReference>
<dbReference type="OrthoDB" id="5817230at2759"/>
<evidence type="ECO:0000256" key="3">
    <source>
        <dbReference type="ARBA" id="ARBA00023224"/>
    </source>
</evidence>
<evidence type="ECO:0000256" key="1">
    <source>
        <dbReference type="ARBA" id="ARBA00022741"/>
    </source>
</evidence>
<organism evidence="7 8">
    <name type="scientific">Laccaria amethystina LaAM-08-1</name>
    <dbReference type="NCBI Taxonomy" id="1095629"/>
    <lineage>
        <taxon>Eukaryota</taxon>
        <taxon>Fungi</taxon>
        <taxon>Dikarya</taxon>
        <taxon>Basidiomycota</taxon>
        <taxon>Agaricomycotina</taxon>
        <taxon>Agaricomycetes</taxon>
        <taxon>Agaricomycetidae</taxon>
        <taxon>Agaricales</taxon>
        <taxon>Agaricineae</taxon>
        <taxon>Hydnangiaceae</taxon>
        <taxon>Laccaria</taxon>
    </lineage>
</organism>
<evidence type="ECO:0000313" key="7">
    <source>
        <dbReference type="EMBL" id="KIJ94216.1"/>
    </source>
</evidence>
<feature type="region of interest" description="Disordered" evidence="6">
    <location>
        <begin position="249"/>
        <end position="271"/>
    </location>
</feature>
<dbReference type="SMART" id="SM00275">
    <property type="entry name" value="G_alpha"/>
    <property type="match status" value="1"/>
</dbReference>
<sequence length="522" mass="58454">MRTPSLYSQDDPISAALKPPPMETEAERTSRLYTEAEAKRVSEQIDDDLREERERLKKKKGDVKLLLLGQAESGKSTLQKQFQLMYKPTSMDQERASWTAVIYFNVVHSLKHILATLEAWDDTLDEDAEAQPTPTDDSQSIIPKKARGNGIADQPSPSTSLMTGSIPQGSPSSLIPSEAGGSHSHSIKEGGALQIANLRRRLSPLVAADAQLADRLSGGIAVSGSGKGGVFVRSGWQARTIENALGKIKQKRPSAESGKKAREIDPQEPQDPLVQDVGQMLELSVQDIRELWHHPTVKGLIAKRKLKLDEWSEFFLRNITRVASPDYVPSIDDILHARIQTMGVAEHIFDVNIHGKSVTWHLFDVGGARGQRHSWVPYFDDANAIIFVAPVSAFDQYLEEDPRTNRIDDSLQLFTQICSNALLKNVHLVLFLNKTDLLKAKLDTGLKVRKYITSFGDRSNDYETVVQYFRAHFLQVHRRNNENRRVLYTHFTSVVDTKATQRIIGNVRDSIFRGYLQSAALV</sequence>
<dbReference type="GO" id="GO:0003924">
    <property type="term" value="F:GTPase activity"/>
    <property type="evidence" value="ECO:0007669"/>
    <property type="project" value="InterPro"/>
</dbReference>
<feature type="region of interest" description="Disordered" evidence="6">
    <location>
        <begin position="1"/>
        <end position="46"/>
    </location>
</feature>
<dbReference type="SUPFAM" id="SSF52540">
    <property type="entry name" value="P-loop containing nucleoside triphosphate hydrolases"/>
    <property type="match status" value="1"/>
</dbReference>
<evidence type="ECO:0000256" key="6">
    <source>
        <dbReference type="SAM" id="MobiDB-lite"/>
    </source>
</evidence>
<feature type="compositionally biased region" description="Basic and acidic residues" evidence="6">
    <location>
        <begin position="253"/>
        <end position="265"/>
    </location>
</feature>
<protein>
    <submittedName>
        <fullName evidence="7">Unplaced genomic scaffold K443scaffold_269, whole genome shotgun sequence</fullName>
    </submittedName>
</protein>
<dbReference type="GO" id="GO:0001664">
    <property type="term" value="F:G protein-coupled receptor binding"/>
    <property type="evidence" value="ECO:0007669"/>
    <property type="project" value="TreeGrafter"/>
</dbReference>
<evidence type="ECO:0000256" key="5">
    <source>
        <dbReference type="PIRSR" id="PIRSR601019-2"/>
    </source>
</evidence>
<dbReference type="Pfam" id="PF00503">
    <property type="entry name" value="G-alpha"/>
    <property type="match status" value="1"/>
</dbReference>
<dbReference type="PROSITE" id="PS51882">
    <property type="entry name" value="G_ALPHA"/>
    <property type="match status" value="1"/>
</dbReference>
<dbReference type="PANTHER" id="PTHR10218:SF360">
    <property type="entry name" value="GUANINE NUCLEOTIDE-BINDING PROTEIN SUBUNIT ALPHA HOMOLOG"/>
    <property type="match status" value="1"/>
</dbReference>
<dbReference type="Gene3D" id="3.40.50.300">
    <property type="entry name" value="P-loop containing nucleotide triphosphate hydrolases"/>
    <property type="match status" value="2"/>
</dbReference>
<keyword evidence="1 4" id="KW-0547">Nucleotide-binding</keyword>
<feature type="binding site" evidence="4">
    <location>
        <begin position="433"/>
        <end position="436"/>
    </location>
    <ligand>
        <name>GTP</name>
        <dbReference type="ChEBI" id="CHEBI:37565"/>
    </ligand>
</feature>
<dbReference type="SUPFAM" id="SSF47895">
    <property type="entry name" value="Transducin (alpha subunit), insertion domain"/>
    <property type="match status" value="1"/>
</dbReference>
<feature type="binding site" evidence="5">
    <location>
        <position position="341"/>
    </location>
    <ligand>
        <name>Mg(2+)</name>
        <dbReference type="ChEBI" id="CHEBI:18420"/>
    </ligand>
</feature>
<dbReference type="InterPro" id="IPR011025">
    <property type="entry name" value="GproteinA_insert"/>
</dbReference>
<dbReference type="InterPro" id="IPR001019">
    <property type="entry name" value="Gprotein_alpha_su"/>
</dbReference>
<accession>A0A0C9X962</accession>
<feature type="region of interest" description="Disordered" evidence="6">
    <location>
        <begin position="127"/>
        <end position="186"/>
    </location>
</feature>
<dbReference type="HOGENOM" id="CLU_014184_1_1_1"/>
<dbReference type="Gene3D" id="1.10.400.10">
    <property type="entry name" value="GI Alpha 1, domain 2-like"/>
    <property type="match status" value="1"/>
</dbReference>
<dbReference type="PANTHER" id="PTHR10218">
    <property type="entry name" value="GTP-BINDING PROTEIN ALPHA SUBUNIT"/>
    <property type="match status" value="1"/>
</dbReference>
<dbReference type="GO" id="GO:0005525">
    <property type="term" value="F:GTP binding"/>
    <property type="evidence" value="ECO:0007669"/>
    <property type="project" value="UniProtKB-KW"/>
</dbReference>
<feature type="compositionally biased region" description="Polar residues" evidence="6">
    <location>
        <begin position="132"/>
        <end position="141"/>
    </location>
</feature>
<dbReference type="GO" id="GO:0007188">
    <property type="term" value="P:adenylate cyclase-modulating G protein-coupled receptor signaling pathway"/>
    <property type="evidence" value="ECO:0007669"/>
    <property type="project" value="TreeGrafter"/>
</dbReference>
<feature type="compositionally biased region" description="Polar residues" evidence="6">
    <location>
        <begin position="155"/>
        <end position="175"/>
    </location>
</feature>
<proteinExistence type="predicted"/>
<reference evidence="8" key="2">
    <citation type="submission" date="2015-01" db="EMBL/GenBank/DDBJ databases">
        <title>Evolutionary Origins and Diversification of the Mycorrhizal Mutualists.</title>
        <authorList>
            <consortium name="DOE Joint Genome Institute"/>
            <consortium name="Mycorrhizal Genomics Consortium"/>
            <person name="Kohler A."/>
            <person name="Kuo A."/>
            <person name="Nagy L.G."/>
            <person name="Floudas D."/>
            <person name="Copeland A."/>
            <person name="Barry K.W."/>
            <person name="Cichocki N."/>
            <person name="Veneault-Fourrey C."/>
            <person name="LaButti K."/>
            <person name="Lindquist E.A."/>
            <person name="Lipzen A."/>
            <person name="Lundell T."/>
            <person name="Morin E."/>
            <person name="Murat C."/>
            <person name="Riley R."/>
            <person name="Ohm R."/>
            <person name="Sun H."/>
            <person name="Tunlid A."/>
            <person name="Henrissat B."/>
            <person name="Grigoriev I.V."/>
            <person name="Hibbett D.S."/>
            <person name="Martin F."/>
        </authorList>
    </citation>
    <scope>NUCLEOTIDE SEQUENCE [LARGE SCALE GENOMIC DNA]</scope>
    <source>
        <strain evidence="8">LaAM-08-1</strain>
    </source>
</reference>
<reference evidence="7 8" key="1">
    <citation type="submission" date="2014-04" db="EMBL/GenBank/DDBJ databases">
        <authorList>
            <consortium name="DOE Joint Genome Institute"/>
            <person name="Kuo A."/>
            <person name="Kohler A."/>
            <person name="Nagy L.G."/>
            <person name="Floudas D."/>
            <person name="Copeland A."/>
            <person name="Barry K.W."/>
            <person name="Cichocki N."/>
            <person name="Veneault-Fourrey C."/>
            <person name="LaButti K."/>
            <person name="Lindquist E.A."/>
            <person name="Lipzen A."/>
            <person name="Lundell T."/>
            <person name="Morin E."/>
            <person name="Murat C."/>
            <person name="Sun H."/>
            <person name="Tunlid A."/>
            <person name="Henrissat B."/>
            <person name="Grigoriev I.V."/>
            <person name="Hibbett D.S."/>
            <person name="Martin F."/>
            <person name="Nordberg H.P."/>
            <person name="Cantor M.N."/>
            <person name="Hua S.X."/>
        </authorList>
    </citation>
    <scope>NUCLEOTIDE SEQUENCE [LARGE SCALE GENOMIC DNA]</scope>
    <source>
        <strain evidence="7 8">LaAM-08-1</strain>
    </source>
</reference>
<dbReference type="Proteomes" id="UP000054477">
    <property type="component" value="Unassembled WGS sequence"/>
</dbReference>
<keyword evidence="8" id="KW-1185">Reference proteome</keyword>
<dbReference type="FunFam" id="3.40.50.300:FF:000720">
    <property type="entry name" value="Guanine nucleotide-binding protein G(k) subunit alpha"/>
    <property type="match status" value="1"/>
</dbReference>